<evidence type="ECO:0000313" key="2">
    <source>
        <dbReference type="EMBL" id="SKA75681.1"/>
    </source>
</evidence>
<dbReference type="InterPro" id="IPR012454">
    <property type="entry name" value="DUF1659"/>
</dbReference>
<evidence type="ECO:0000313" key="3">
    <source>
        <dbReference type="Proteomes" id="UP000190105"/>
    </source>
</evidence>
<feature type="domain" description="DUF1659" evidence="1">
    <location>
        <begin position="2"/>
        <end position="73"/>
    </location>
</feature>
<organism evidence="2 3">
    <name type="scientific">Caloramator quimbayensis</name>
    <dbReference type="NCBI Taxonomy" id="1147123"/>
    <lineage>
        <taxon>Bacteria</taxon>
        <taxon>Bacillati</taxon>
        <taxon>Bacillota</taxon>
        <taxon>Clostridia</taxon>
        <taxon>Eubacteriales</taxon>
        <taxon>Clostridiaceae</taxon>
        <taxon>Caloramator</taxon>
    </lineage>
</organism>
<dbReference type="STRING" id="1147123.SAMN05443428_10170"/>
<name>A0A1T4WGA1_9CLOT</name>
<protein>
    <recommendedName>
        <fullName evidence="1">DUF1659 domain-containing protein</fullName>
    </recommendedName>
</protein>
<dbReference type="AlphaFoldDB" id="A0A1T4WGA1"/>
<dbReference type="EMBL" id="FUYH01000001">
    <property type="protein sequence ID" value="SKA75681.1"/>
    <property type="molecule type" value="Genomic_DNA"/>
</dbReference>
<dbReference type="Pfam" id="PF07872">
    <property type="entry name" value="DUF1659"/>
    <property type="match status" value="1"/>
</dbReference>
<accession>A0A1T4WGA1</accession>
<dbReference type="RefSeq" id="WP_078695112.1">
    <property type="nucleotide sequence ID" value="NZ_FUYH01000001.1"/>
</dbReference>
<reference evidence="3" key="1">
    <citation type="submission" date="2017-02" db="EMBL/GenBank/DDBJ databases">
        <authorList>
            <person name="Varghese N."/>
            <person name="Submissions S."/>
        </authorList>
    </citation>
    <scope>NUCLEOTIDE SEQUENCE [LARGE SCALE GENOMIC DNA]</scope>
    <source>
        <strain evidence="3">USBA 833</strain>
    </source>
</reference>
<gene>
    <name evidence="2" type="ORF">SAMN05443428_10170</name>
</gene>
<dbReference type="OrthoDB" id="1955198at2"/>
<dbReference type="Proteomes" id="UP000190105">
    <property type="component" value="Unassembled WGS sequence"/>
</dbReference>
<sequence length="74" mass="8075">MAVNGVKVSSNLVLRVRTGVDQNGNDTFDTTTLRKIKTSSSDQDLFDVAQSIGTLLKNPIDAVLRQDVNELVNQ</sequence>
<evidence type="ECO:0000259" key="1">
    <source>
        <dbReference type="Pfam" id="PF07872"/>
    </source>
</evidence>
<proteinExistence type="predicted"/>
<keyword evidence="3" id="KW-1185">Reference proteome</keyword>